<gene>
    <name evidence="1" type="ORF">D3880_06500</name>
</gene>
<evidence type="ECO:0000313" key="2">
    <source>
        <dbReference type="Proteomes" id="UP000265560"/>
    </source>
</evidence>
<reference evidence="2" key="1">
    <citation type="submission" date="2018-09" db="EMBL/GenBank/DDBJ databases">
        <authorList>
            <person name="Zhu H."/>
        </authorList>
    </citation>
    <scope>NUCLEOTIDE SEQUENCE [LARGE SCALE GENOMIC DNA]</scope>
    <source>
        <strain evidence="2">K2W31S-8</strain>
    </source>
</reference>
<proteinExistence type="predicted"/>
<name>A0A385Z3A1_9PSED</name>
<dbReference type="EMBL" id="CP032419">
    <property type="protein sequence ID" value="AYC32052.1"/>
    <property type="molecule type" value="Genomic_DNA"/>
</dbReference>
<dbReference type="RefSeq" id="WP_119892674.1">
    <property type="nucleotide sequence ID" value="NZ_CP032419.1"/>
</dbReference>
<evidence type="ECO:0000313" key="1">
    <source>
        <dbReference type="EMBL" id="AYC32052.1"/>
    </source>
</evidence>
<keyword evidence="2" id="KW-1185">Reference proteome</keyword>
<accession>A0A385Z3A1</accession>
<sequence>MNIAQRRILPALLAFVGLLASLVSSGAAAVPLFSRRAAQLIVPIAGTLAGETEDIALKGRARINSTTFSDPDLGGEPGVVLLIDLIAVIGVGLQSRTRYFAHGENRVVRALRSTDLVELTFPITPVNVSAIKTAMPVLASFQLSFDVDQGQLLAASASFSSPSF</sequence>
<dbReference type="KEGG" id="pcav:D3880_06500"/>
<dbReference type="OrthoDB" id="6884249at2"/>
<dbReference type="AlphaFoldDB" id="A0A385Z3A1"/>
<protein>
    <submittedName>
        <fullName evidence="1">Uncharacterized protein</fullName>
    </submittedName>
</protein>
<organism evidence="1 2">
    <name type="scientific">Pseudomonas cavernae</name>
    <dbReference type="NCBI Taxonomy" id="2320867"/>
    <lineage>
        <taxon>Bacteria</taxon>
        <taxon>Pseudomonadati</taxon>
        <taxon>Pseudomonadota</taxon>
        <taxon>Gammaproteobacteria</taxon>
        <taxon>Pseudomonadales</taxon>
        <taxon>Pseudomonadaceae</taxon>
        <taxon>Pseudomonas</taxon>
    </lineage>
</organism>
<dbReference type="Proteomes" id="UP000265560">
    <property type="component" value="Chromosome"/>
</dbReference>